<dbReference type="GO" id="GO:0004674">
    <property type="term" value="F:protein serine/threonine kinase activity"/>
    <property type="evidence" value="ECO:0007669"/>
    <property type="project" value="UniProtKB-EC"/>
</dbReference>
<keyword evidence="3" id="KW-0597">Phosphoprotein</keyword>
<keyword evidence="7" id="KW-0418">Kinase</keyword>
<name>A0ABC8UUP8_9AQUA</name>
<dbReference type="InterPro" id="IPR052232">
    <property type="entry name" value="RLK_Ser/Thr-Kinase"/>
</dbReference>
<comment type="caution">
    <text evidence="14">The sequence shown here is derived from an EMBL/GenBank/DDBJ whole genome shotgun (WGS) entry which is preliminary data.</text>
</comment>
<evidence type="ECO:0000313" key="15">
    <source>
        <dbReference type="Proteomes" id="UP001642360"/>
    </source>
</evidence>
<dbReference type="InterPro" id="IPR001245">
    <property type="entry name" value="Ser-Thr/Tyr_kinase_cat_dom"/>
</dbReference>
<dbReference type="Pfam" id="PF07714">
    <property type="entry name" value="PK_Tyr_Ser-Thr"/>
    <property type="match status" value="1"/>
</dbReference>
<keyword evidence="6 11" id="KW-0547">Nucleotide-binding</keyword>
<proteinExistence type="predicted"/>
<protein>
    <recommendedName>
        <fullName evidence="2">non-specific serine/threonine protein kinase</fullName>
        <ecNumber evidence="2">2.7.11.1</ecNumber>
    </recommendedName>
</protein>
<dbReference type="Proteomes" id="UP001642360">
    <property type="component" value="Unassembled WGS sequence"/>
</dbReference>
<evidence type="ECO:0000256" key="2">
    <source>
        <dbReference type="ARBA" id="ARBA00012513"/>
    </source>
</evidence>
<dbReference type="GO" id="GO:0016020">
    <property type="term" value="C:membrane"/>
    <property type="evidence" value="ECO:0007669"/>
    <property type="project" value="UniProtKB-SubCell"/>
</dbReference>
<keyword evidence="4" id="KW-0808">Transferase</keyword>
<evidence type="ECO:0000256" key="3">
    <source>
        <dbReference type="ARBA" id="ARBA00022553"/>
    </source>
</evidence>
<feature type="transmembrane region" description="Helical" evidence="12">
    <location>
        <begin position="23"/>
        <end position="48"/>
    </location>
</feature>
<evidence type="ECO:0000256" key="4">
    <source>
        <dbReference type="ARBA" id="ARBA00022679"/>
    </source>
</evidence>
<dbReference type="InterPro" id="IPR017441">
    <property type="entry name" value="Protein_kinase_ATP_BS"/>
</dbReference>
<dbReference type="InterPro" id="IPR011009">
    <property type="entry name" value="Kinase-like_dom_sf"/>
</dbReference>
<gene>
    <name evidence="14" type="ORF">ILEXP_LOCUS54808</name>
</gene>
<evidence type="ECO:0000256" key="10">
    <source>
        <dbReference type="ARBA" id="ARBA00023136"/>
    </source>
</evidence>
<dbReference type="EMBL" id="CAUOFW020008975">
    <property type="protein sequence ID" value="CAK9184477.1"/>
    <property type="molecule type" value="Genomic_DNA"/>
</dbReference>
<evidence type="ECO:0000256" key="7">
    <source>
        <dbReference type="ARBA" id="ARBA00022777"/>
    </source>
</evidence>
<evidence type="ECO:0000256" key="5">
    <source>
        <dbReference type="ARBA" id="ARBA00022692"/>
    </source>
</evidence>
<accession>A0ABC8UUP8</accession>
<feature type="non-terminal residue" evidence="14">
    <location>
        <position position="259"/>
    </location>
</feature>
<dbReference type="AlphaFoldDB" id="A0ABC8UUP8"/>
<evidence type="ECO:0000256" key="9">
    <source>
        <dbReference type="ARBA" id="ARBA00022989"/>
    </source>
</evidence>
<sequence>MSFAVSFITQKLSVPTSFFGFKLWITIAICIGLVIVLALLCICCYFISCRRRKPPEVRYRKANPAAASKNLRSNYSASSLDRRLLSSNGWDVEMSIAAPEKKALYSDQWSTQTGGTTSNVNDLGAVTVVSDVCRGNRFTLRDIEVATNGFADDNVIGSGDYGIVYRGVLLDNTRVAVKKLPSNRFKAEEFVAKVEAMWRIGHKNLVKLLGYCTEGTYRLLVHEYIDNGNLQQWLHRCIGKVSLLTWDMRMNIVLGTAKG</sequence>
<keyword evidence="5 12" id="KW-0812">Transmembrane</keyword>
<dbReference type="GO" id="GO:0005524">
    <property type="term" value="F:ATP binding"/>
    <property type="evidence" value="ECO:0007669"/>
    <property type="project" value="UniProtKB-UniRule"/>
</dbReference>
<comment type="subcellular location">
    <subcellularLocation>
        <location evidence="1">Membrane</location>
        <topology evidence="1">Single-pass membrane protein</topology>
    </subcellularLocation>
</comment>
<dbReference type="PANTHER" id="PTHR47984">
    <property type="entry name" value="OS01G0323000 PROTEIN"/>
    <property type="match status" value="1"/>
</dbReference>
<dbReference type="PANTHER" id="PTHR47984:SF15">
    <property type="entry name" value="PROTEIN KINASE DOMAIN-CONTAINING PROTEIN"/>
    <property type="match status" value="1"/>
</dbReference>
<dbReference type="InterPro" id="IPR000719">
    <property type="entry name" value="Prot_kinase_dom"/>
</dbReference>
<evidence type="ECO:0000256" key="12">
    <source>
        <dbReference type="SAM" id="Phobius"/>
    </source>
</evidence>
<organism evidence="14 15">
    <name type="scientific">Ilex paraguariensis</name>
    <name type="common">yerba mate</name>
    <dbReference type="NCBI Taxonomy" id="185542"/>
    <lineage>
        <taxon>Eukaryota</taxon>
        <taxon>Viridiplantae</taxon>
        <taxon>Streptophyta</taxon>
        <taxon>Embryophyta</taxon>
        <taxon>Tracheophyta</taxon>
        <taxon>Spermatophyta</taxon>
        <taxon>Magnoliopsida</taxon>
        <taxon>eudicotyledons</taxon>
        <taxon>Gunneridae</taxon>
        <taxon>Pentapetalae</taxon>
        <taxon>asterids</taxon>
        <taxon>campanulids</taxon>
        <taxon>Aquifoliales</taxon>
        <taxon>Aquifoliaceae</taxon>
        <taxon>Ilex</taxon>
    </lineage>
</organism>
<keyword evidence="15" id="KW-1185">Reference proteome</keyword>
<dbReference type="PROSITE" id="PS50011">
    <property type="entry name" value="PROTEIN_KINASE_DOM"/>
    <property type="match status" value="1"/>
</dbReference>
<evidence type="ECO:0000256" key="1">
    <source>
        <dbReference type="ARBA" id="ARBA00004167"/>
    </source>
</evidence>
<evidence type="ECO:0000313" key="14">
    <source>
        <dbReference type="EMBL" id="CAK9184477.1"/>
    </source>
</evidence>
<feature type="domain" description="Protein kinase" evidence="13">
    <location>
        <begin position="150"/>
        <end position="259"/>
    </location>
</feature>
<evidence type="ECO:0000259" key="13">
    <source>
        <dbReference type="PROSITE" id="PS50011"/>
    </source>
</evidence>
<dbReference type="Gene3D" id="3.30.200.20">
    <property type="entry name" value="Phosphorylase Kinase, domain 1"/>
    <property type="match status" value="1"/>
</dbReference>
<dbReference type="EC" id="2.7.11.1" evidence="2"/>
<dbReference type="PROSITE" id="PS00107">
    <property type="entry name" value="PROTEIN_KINASE_ATP"/>
    <property type="match status" value="1"/>
</dbReference>
<feature type="binding site" evidence="11">
    <location>
        <position position="179"/>
    </location>
    <ligand>
        <name>ATP</name>
        <dbReference type="ChEBI" id="CHEBI:30616"/>
    </ligand>
</feature>
<dbReference type="SUPFAM" id="SSF56112">
    <property type="entry name" value="Protein kinase-like (PK-like)"/>
    <property type="match status" value="1"/>
</dbReference>
<evidence type="ECO:0000256" key="8">
    <source>
        <dbReference type="ARBA" id="ARBA00022840"/>
    </source>
</evidence>
<keyword evidence="9 12" id="KW-1133">Transmembrane helix</keyword>
<evidence type="ECO:0000256" key="11">
    <source>
        <dbReference type="PROSITE-ProRule" id="PRU10141"/>
    </source>
</evidence>
<keyword evidence="10 12" id="KW-0472">Membrane</keyword>
<keyword evidence="8 11" id="KW-0067">ATP-binding</keyword>
<evidence type="ECO:0000256" key="6">
    <source>
        <dbReference type="ARBA" id="ARBA00022741"/>
    </source>
</evidence>
<reference evidence="14 15" key="1">
    <citation type="submission" date="2024-02" db="EMBL/GenBank/DDBJ databases">
        <authorList>
            <person name="Vignale AGUSTIN F."/>
            <person name="Sosa J E."/>
            <person name="Modenutti C."/>
        </authorList>
    </citation>
    <scope>NUCLEOTIDE SEQUENCE [LARGE SCALE GENOMIC DNA]</scope>
</reference>